<dbReference type="PANTHER" id="PTHR10937">
    <property type="entry name" value="GLUCOSAMINE--FRUCTOSE-6-PHOSPHATE AMINOTRANSFERASE, ISOMERIZING"/>
    <property type="match status" value="1"/>
</dbReference>
<dbReference type="GO" id="GO:0004360">
    <property type="term" value="F:glutamine-fructose-6-phosphate transaminase (isomerizing) activity"/>
    <property type="evidence" value="ECO:0007669"/>
    <property type="project" value="UniProtKB-UniRule"/>
</dbReference>
<evidence type="ECO:0000256" key="2">
    <source>
        <dbReference type="ARBA" id="ARBA00004496"/>
    </source>
</evidence>
<feature type="active site" description="Nucleophile; for GATase activity" evidence="10">
    <location>
        <position position="2"/>
    </location>
</feature>
<dbReference type="EC" id="2.6.1.16" evidence="3 10"/>
<feature type="domain" description="SIS" evidence="12">
    <location>
        <begin position="292"/>
        <end position="431"/>
    </location>
</feature>
<accession>A0A1K1PZC9</accession>
<dbReference type="EMBL" id="FPIY01000003">
    <property type="protein sequence ID" value="SFW52860.1"/>
    <property type="molecule type" value="Genomic_DNA"/>
</dbReference>
<dbReference type="HAMAP" id="MF_00164">
    <property type="entry name" value="GlmS"/>
    <property type="match status" value="1"/>
</dbReference>
<dbReference type="GO" id="GO:0005975">
    <property type="term" value="P:carbohydrate metabolic process"/>
    <property type="evidence" value="ECO:0007669"/>
    <property type="project" value="UniProtKB-UniRule"/>
</dbReference>
<dbReference type="GO" id="GO:0006047">
    <property type="term" value="P:UDP-N-acetylglucosamine metabolic process"/>
    <property type="evidence" value="ECO:0007669"/>
    <property type="project" value="TreeGrafter"/>
</dbReference>
<dbReference type="SUPFAM" id="SSF56235">
    <property type="entry name" value="N-terminal nucleophile aminohydrolases (Ntn hydrolases)"/>
    <property type="match status" value="1"/>
</dbReference>
<comment type="subcellular location">
    <subcellularLocation>
        <location evidence="2 10">Cytoplasm</location>
    </subcellularLocation>
</comment>
<dbReference type="RefSeq" id="WP_072303815.1">
    <property type="nucleotide sequence ID" value="NZ_FPIY01000003.1"/>
</dbReference>
<comment type="catalytic activity">
    <reaction evidence="1 10">
        <text>D-fructose 6-phosphate + L-glutamine = D-glucosamine 6-phosphate + L-glutamate</text>
        <dbReference type="Rhea" id="RHEA:13237"/>
        <dbReference type="ChEBI" id="CHEBI:29985"/>
        <dbReference type="ChEBI" id="CHEBI:58359"/>
        <dbReference type="ChEBI" id="CHEBI:58725"/>
        <dbReference type="ChEBI" id="CHEBI:61527"/>
        <dbReference type="EC" id="2.6.1.16"/>
    </reaction>
</comment>
<feature type="domain" description="Glutamine amidotransferase type-2" evidence="11">
    <location>
        <begin position="2"/>
        <end position="221"/>
    </location>
</feature>
<gene>
    <name evidence="10" type="primary">glmS</name>
    <name evidence="13" type="ORF">SAMN05660313_02164</name>
</gene>
<dbReference type="FunFam" id="3.40.50.10490:FF:000002">
    <property type="entry name" value="Glutamine--fructose-6-phosphate aminotransferase [isomerizing]"/>
    <property type="match status" value="1"/>
</dbReference>
<dbReference type="STRING" id="76595.SAMN05660313_02164"/>
<evidence type="ECO:0000256" key="10">
    <source>
        <dbReference type="HAMAP-Rule" id="MF_00164"/>
    </source>
</evidence>
<dbReference type="InterPro" id="IPR005855">
    <property type="entry name" value="GFAT"/>
</dbReference>
<evidence type="ECO:0000313" key="14">
    <source>
        <dbReference type="Proteomes" id="UP000183257"/>
    </source>
</evidence>
<dbReference type="AlphaFoldDB" id="A0A1K1PZC9"/>
<dbReference type="PROSITE" id="PS51464">
    <property type="entry name" value="SIS"/>
    <property type="match status" value="2"/>
</dbReference>
<keyword evidence="5 10" id="KW-0963">Cytoplasm</keyword>
<dbReference type="Gene3D" id="3.60.20.10">
    <property type="entry name" value="Glutamine Phosphoribosylpyrophosphate, subunit 1, domain 1"/>
    <property type="match status" value="1"/>
</dbReference>
<protein>
    <recommendedName>
        <fullName evidence="4 10">Glutamine--fructose-6-phosphate aminotransferase [isomerizing]</fullName>
        <ecNumber evidence="3 10">2.6.1.16</ecNumber>
    </recommendedName>
    <alternativeName>
        <fullName evidence="10">D-fructose-6-phosphate amidotransferase</fullName>
    </alternativeName>
    <alternativeName>
        <fullName evidence="10">GFAT</fullName>
    </alternativeName>
    <alternativeName>
        <fullName evidence="10">Glucosamine-6-phosphate synthase</fullName>
    </alternativeName>
    <alternativeName>
        <fullName evidence="10">Hexosephosphate aminotransferase</fullName>
    </alternativeName>
    <alternativeName>
        <fullName evidence="10">L-glutamine--D-fructose-6-phosphate amidotransferase</fullName>
    </alternativeName>
</protein>
<comment type="subunit">
    <text evidence="10">Homodimer.</text>
</comment>
<dbReference type="SUPFAM" id="SSF53697">
    <property type="entry name" value="SIS domain"/>
    <property type="match status" value="1"/>
</dbReference>
<feature type="initiator methionine" description="Removed" evidence="10">
    <location>
        <position position="1"/>
    </location>
</feature>
<dbReference type="InterPro" id="IPR046348">
    <property type="entry name" value="SIS_dom_sf"/>
</dbReference>
<evidence type="ECO:0000313" key="13">
    <source>
        <dbReference type="EMBL" id="SFW52860.1"/>
    </source>
</evidence>
<evidence type="ECO:0000259" key="11">
    <source>
        <dbReference type="PROSITE" id="PS51278"/>
    </source>
</evidence>
<dbReference type="GO" id="GO:0006487">
    <property type="term" value="P:protein N-linked glycosylation"/>
    <property type="evidence" value="ECO:0007669"/>
    <property type="project" value="TreeGrafter"/>
</dbReference>
<dbReference type="FunFam" id="3.60.20.10:FF:000006">
    <property type="entry name" value="Glutamine--fructose-6-phosphate aminotransferase [isomerizing]"/>
    <property type="match status" value="1"/>
</dbReference>
<sequence length="615" mass="67675">MCGIVGYIGHREAYPIIIKGLERLEYRGYDSAGVALFDGEKISLSKTKGKVSDLKKKTEGAMSIKGNIGIGHTRWATHGVPNDVNSHPHYSNSGELVIIHNGIIENYESIKTELINRGYTFQSDTDTEVLINLIEEVQKKEKVKLGKAVQLALNEVVGAYAIAVFDIKKPDEIVVAKLGSPLAIGMGDNEFFIASDASPFIEFTNNAIYLEDEEMAIIRLGKEIKLRKIKNDAVAYPTVLELQMNIEEIEKGGYDHFMMKEIYEQPRAILDTYRGRLLADQKLIKMAGIDEHLDKFLNANRIIIVACGTSWHAGLVAEYIFEDLARIPVEVEYASEFRYRNPVITDKDVLIAISQSGETADTLAAIKLAKENGAFVFGVCNVVGSSIARETNAGAYTHAGPEIGVASTKAFTTQITVLSLIALKLAQEKGSLTDARFSEFLTELENIPTKVEIALQSNEAIEKIAAVYKDSPNCLYLGRGYNFPVALEGALKLKEISYIHAEGYPAAEMKHGPIALIDESMPVIVIATNRGHYEKVVSNIQEIKSRKGKIIAIVTEGDVQVRALADHVIEVPDTLEALTPLLTTIPLQLLSYHIALMRGCNVDQPRNLAKSVTVE</sequence>
<evidence type="ECO:0000256" key="3">
    <source>
        <dbReference type="ARBA" id="ARBA00012916"/>
    </source>
</evidence>
<name>A0A1K1PZC9_9FLAO</name>
<dbReference type="InterPro" id="IPR047084">
    <property type="entry name" value="GFAT_N"/>
</dbReference>
<dbReference type="PROSITE" id="PS51278">
    <property type="entry name" value="GATASE_TYPE_2"/>
    <property type="match status" value="1"/>
</dbReference>
<evidence type="ECO:0000256" key="5">
    <source>
        <dbReference type="ARBA" id="ARBA00022490"/>
    </source>
</evidence>
<dbReference type="InterPro" id="IPR017932">
    <property type="entry name" value="GATase_2_dom"/>
</dbReference>
<dbReference type="InterPro" id="IPR029055">
    <property type="entry name" value="Ntn_hydrolases_N"/>
</dbReference>
<dbReference type="CDD" id="cd05009">
    <property type="entry name" value="SIS_GlmS_GlmD_2"/>
    <property type="match status" value="1"/>
</dbReference>
<dbReference type="InterPro" id="IPR035466">
    <property type="entry name" value="GlmS/AgaS_SIS"/>
</dbReference>
<dbReference type="OrthoDB" id="106547at2"/>
<keyword evidence="7 10" id="KW-0808">Transferase</keyword>
<evidence type="ECO:0000256" key="9">
    <source>
        <dbReference type="ARBA" id="ARBA00022962"/>
    </source>
</evidence>
<dbReference type="PANTHER" id="PTHR10937:SF0">
    <property type="entry name" value="GLUTAMINE--FRUCTOSE-6-PHOSPHATE TRANSAMINASE (ISOMERIZING)"/>
    <property type="match status" value="1"/>
</dbReference>
<dbReference type="Pfam" id="PF13522">
    <property type="entry name" value="GATase_6"/>
    <property type="match status" value="1"/>
</dbReference>
<dbReference type="NCBIfam" id="NF001484">
    <property type="entry name" value="PRK00331.1"/>
    <property type="match status" value="1"/>
</dbReference>
<organism evidence="13 14">
    <name type="scientific">Cellulophaga fucicola</name>
    <dbReference type="NCBI Taxonomy" id="76595"/>
    <lineage>
        <taxon>Bacteria</taxon>
        <taxon>Pseudomonadati</taxon>
        <taxon>Bacteroidota</taxon>
        <taxon>Flavobacteriia</taxon>
        <taxon>Flavobacteriales</taxon>
        <taxon>Flavobacteriaceae</taxon>
        <taxon>Cellulophaga</taxon>
    </lineage>
</organism>
<dbReference type="GO" id="GO:0046349">
    <property type="term" value="P:amino sugar biosynthetic process"/>
    <property type="evidence" value="ECO:0007669"/>
    <property type="project" value="UniProtKB-ARBA"/>
</dbReference>
<dbReference type="NCBIfam" id="TIGR01135">
    <property type="entry name" value="glmS"/>
    <property type="match status" value="1"/>
</dbReference>
<dbReference type="Pfam" id="PF01380">
    <property type="entry name" value="SIS"/>
    <property type="match status" value="2"/>
</dbReference>
<keyword evidence="6 10" id="KW-0032">Aminotransferase</keyword>
<dbReference type="InterPro" id="IPR035490">
    <property type="entry name" value="GlmS/FrlB_SIS"/>
</dbReference>
<dbReference type="FunFam" id="3.40.50.10490:FF:000001">
    <property type="entry name" value="Glutamine--fructose-6-phosphate aminotransferase [isomerizing]"/>
    <property type="match status" value="1"/>
</dbReference>
<dbReference type="GO" id="GO:0097367">
    <property type="term" value="F:carbohydrate derivative binding"/>
    <property type="evidence" value="ECO:0007669"/>
    <property type="project" value="InterPro"/>
</dbReference>
<dbReference type="Gene3D" id="3.40.50.10490">
    <property type="entry name" value="Glucose-6-phosphate isomerase like protein, domain 1"/>
    <property type="match status" value="2"/>
</dbReference>
<evidence type="ECO:0000256" key="6">
    <source>
        <dbReference type="ARBA" id="ARBA00022576"/>
    </source>
</evidence>
<feature type="active site" description="For Fru-6P isomerization activity" evidence="10">
    <location>
        <position position="610"/>
    </location>
</feature>
<dbReference type="CDD" id="cd05008">
    <property type="entry name" value="SIS_GlmS_GlmD_1"/>
    <property type="match status" value="1"/>
</dbReference>
<dbReference type="CDD" id="cd00714">
    <property type="entry name" value="GFAT"/>
    <property type="match status" value="1"/>
</dbReference>
<comment type="function">
    <text evidence="10">Catalyzes the first step in hexosamine metabolism, converting fructose-6P into glucosamine-6P using glutamine as a nitrogen source.</text>
</comment>
<reference evidence="14" key="1">
    <citation type="submission" date="2016-11" db="EMBL/GenBank/DDBJ databases">
        <authorList>
            <person name="Varghese N."/>
            <person name="Submissions S."/>
        </authorList>
    </citation>
    <scope>NUCLEOTIDE SEQUENCE [LARGE SCALE GENOMIC DNA]</scope>
    <source>
        <strain evidence="14">DSM 24786</strain>
    </source>
</reference>
<feature type="domain" description="SIS" evidence="12">
    <location>
        <begin position="464"/>
        <end position="605"/>
    </location>
</feature>
<evidence type="ECO:0000259" key="12">
    <source>
        <dbReference type="PROSITE" id="PS51464"/>
    </source>
</evidence>
<dbReference type="InterPro" id="IPR001347">
    <property type="entry name" value="SIS_dom"/>
</dbReference>
<evidence type="ECO:0000256" key="4">
    <source>
        <dbReference type="ARBA" id="ARBA00016090"/>
    </source>
</evidence>
<evidence type="ECO:0000256" key="8">
    <source>
        <dbReference type="ARBA" id="ARBA00022737"/>
    </source>
</evidence>
<keyword evidence="8" id="KW-0677">Repeat</keyword>
<keyword evidence="14" id="KW-1185">Reference proteome</keyword>
<evidence type="ECO:0000256" key="7">
    <source>
        <dbReference type="ARBA" id="ARBA00022679"/>
    </source>
</evidence>
<dbReference type="Proteomes" id="UP000183257">
    <property type="component" value="Unassembled WGS sequence"/>
</dbReference>
<dbReference type="GO" id="GO:0006002">
    <property type="term" value="P:fructose 6-phosphate metabolic process"/>
    <property type="evidence" value="ECO:0007669"/>
    <property type="project" value="TreeGrafter"/>
</dbReference>
<proteinExistence type="inferred from homology"/>
<keyword evidence="9" id="KW-0315">Glutamine amidotransferase</keyword>
<dbReference type="GO" id="GO:0005829">
    <property type="term" value="C:cytosol"/>
    <property type="evidence" value="ECO:0007669"/>
    <property type="project" value="TreeGrafter"/>
</dbReference>
<evidence type="ECO:0000256" key="1">
    <source>
        <dbReference type="ARBA" id="ARBA00001031"/>
    </source>
</evidence>